<dbReference type="Pfam" id="PF07228">
    <property type="entry name" value="SpoIIE"/>
    <property type="match status" value="1"/>
</dbReference>
<dbReference type="InterPro" id="IPR036890">
    <property type="entry name" value="HATPase_C_sf"/>
</dbReference>
<evidence type="ECO:0000256" key="2">
    <source>
        <dbReference type="SAM" id="MobiDB-lite"/>
    </source>
</evidence>
<dbReference type="PANTHER" id="PTHR43156:SF2">
    <property type="entry name" value="STAGE II SPORULATION PROTEIN E"/>
    <property type="match status" value="1"/>
</dbReference>
<dbReference type="CDD" id="cd16936">
    <property type="entry name" value="HATPase_RsbW-like"/>
    <property type="match status" value="1"/>
</dbReference>
<protein>
    <recommendedName>
        <fullName evidence="3">PPM-type phosphatase domain-containing protein</fullName>
    </recommendedName>
</protein>
<comment type="caution">
    <text evidence="4">The sequence shown here is derived from an EMBL/GenBank/DDBJ whole genome shotgun (WGS) entry which is preliminary data.</text>
</comment>
<keyword evidence="1" id="KW-0378">Hydrolase</keyword>
<gene>
    <name evidence="4" type="ORF">GCM10022207_58980</name>
</gene>
<dbReference type="Gene3D" id="3.30.450.40">
    <property type="match status" value="2"/>
</dbReference>
<dbReference type="InterPro" id="IPR001932">
    <property type="entry name" value="PPM-type_phosphatase-like_dom"/>
</dbReference>
<organism evidence="4 5">
    <name type="scientific">Streptomyces lannensis</name>
    <dbReference type="NCBI Taxonomy" id="766498"/>
    <lineage>
        <taxon>Bacteria</taxon>
        <taxon>Bacillati</taxon>
        <taxon>Actinomycetota</taxon>
        <taxon>Actinomycetes</taxon>
        <taxon>Kitasatosporales</taxon>
        <taxon>Streptomycetaceae</taxon>
        <taxon>Streptomyces</taxon>
    </lineage>
</organism>
<dbReference type="SUPFAM" id="SSF81606">
    <property type="entry name" value="PP2C-like"/>
    <property type="match status" value="1"/>
</dbReference>
<evidence type="ECO:0000313" key="4">
    <source>
        <dbReference type="EMBL" id="GAA3884095.1"/>
    </source>
</evidence>
<sequence length="708" mass="74610">MAAAVYLLDEDRGELRLALAAGSQLSLYTMPGRMGLDGYGASARALRSGKAAVLVDPDPADPGQKHVLPYPYVALSAPVITGDQRFGALTVLCLEDRGSCRPGDGPALEEIGDRLAKALTMLVKDGVTVAADPMPMLIPPESATDMCGSTAGWGVQGVPGSAGTSMMYPLRRLSVLLNRATTVDEVVGAAQYCMMDPLRAQALVLATASEGRLWVLGHSGASSGVVRSIHGARVEDRIPAAEAFRGRPLYLSADSSPSADPLSVDEPRTEVYLPLIGNGQLLDLPVVESGRVVGVCCLTFSGPHICPPEERALLGMMAGMLGAAVERVELNQQQRAVAECLQRFLLPSRLSHLPQLATTARYRPATVTSKVGGDWYDVIKLADDRAVLVVGDVEGHAMESSAVMGQVRTAVASYATEGHRPAAVIDRTGRLLIGLDTGLTVTCCVVALDTSDDTVEVALAGHPAPLVRRPDGSVYALEAPANVPLGVCAPGPYQGCEHTLEAGSVLMLYSDGLVGWDAADPEARAQALLGSGGPGSTPDLEQLADEVIAEVSAPQQRRDDAVLLLALYEGTQGTDGPHVGSLHIQRRDLRGVRTARAFVHDQLDCWGLDDLSEALELAASEMVTNALIHAGSDVDVRLRAFPDHVRLEVRDSDSNPPVPSPLSLSEEDNAEAEHGRGMLIVEALAEMWKSSPNGQGKTVSLNLPISPH</sequence>
<dbReference type="Pfam" id="PF13581">
    <property type="entry name" value="HATPase_c_2"/>
    <property type="match status" value="1"/>
</dbReference>
<name>A0ABP7KRV4_9ACTN</name>
<accession>A0ABP7KRV4</accession>
<dbReference type="InterPro" id="IPR036457">
    <property type="entry name" value="PPM-type-like_dom_sf"/>
</dbReference>
<dbReference type="Gene3D" id="3.30.565.10">
    <property type="entry name" value="Histidine kinase-like ATPase, C-terminal domain"/>
    <property type="match status" value="1"/>
</dbReference>
<keyword evidence="5" id="KW-1185">Reference proteome</keyword>
<dbReference type="InterPro" id="IPR003594">
    <property type="entry name" value="HATPase_dom"/>
</dbReference>
<dbReference type="Gene3D" id="3.60.40.10">
    <property type="entry name" value="PPM-type phosphatase domain"/>
    <property type="match status" value="1"/>
</dbReference>
<dbReference type="SMART" id="SM00331">
    <property type="entry name" value="PP2C_SIG"/>
    <property type="match status" value="1"/>
</dbReference>
<dbReference type="PANTHER" id="PTHR43156">
    <property type="entry name" value="STAGE II SPORULATION PROTEIN E-RELATED"/>
    <property type="match status" value="1"/>
</dbReference>
<dbReference type="InterPro" id="IPR052016">
    <property type="entry name" value="Bact_Sigma-Reg"/>
</dbReference>
<feature type="region of interest" description="Disordered" evidence="2">
    <location>
        <begin position="649"/>
        <end position="670"/>
    </location>
</feature>
<dbReference type="InterPro" id="IPR029016">
    <property type="entry name" value="GAF-like_dom_sf"/>
</dbReference>
<proteinExistence type="predicted"/>
<reference evidence="5" key="1">
    <citation type="journal article" date="2019" name="Int. J. Syst. Evol. Microbiol.">
        <title>The Global Catalogue of Microorganisms (GCM) 10K type strain sequencing project: providing services to taxonomists for standard genome sequencing and annotation.</title>
        <authorList>
            <consortium name="The Broad Institute Genomics Platform"/>
            <consortium name="The Broad Institute Genome Sequencing Center for Infectious Disease"/>
            <person name="Wu L."/>
            <person name="Ma J."/>
        </authorList>
    </citation>
    <scope>NUCLEOTIDE SEQUENCE [LARGE SCALE GENOMIC DNA]</scope>
    <source>
        <strain evidence="5">JCM 16578</strain>
    </source>
</reference>
<dbReference type="EMBL" id="BAAAZA010000019">
    <property type="protein sequence ID" value="GAA3884095.1"/>
    <property type="molecule type" value="Genomic_DNA"/>
</dbReference>
<dbReference type="Proteomes" id="UP001501563">
    <property type="component" value="Unassembled WGS sequence"/>
</dbReference>
<feature type="domain" description="PPM-type phosphatase" evidence="3">
    <location>
        <begin position="356"/>
        <end position="568"/>
    </location>
</feature>
<evidence type="ECO:0000313" key="5">
    <source>
        <dbReference type="Proteomes" id="UP001501563"/>
    </source>
</evidence>
<evidence type="ECO:0000259" key="3">
    <source>
        <dbReference type="SMART" id="SM00331"/>
    </source>
</evidence>
<dbReference type="SUPFAM" id="SSF55874">
    <property type="entry name" value="ATPase domain of HSP90 chaperone/DNA topoisomerase II/histidine kinase"/>
    <property type="match status" value="1"/>
</dbReference>
<dbReference type="SUPFAM" id="SSF55781">
    <property type="entry name" value="GAF domain-like"/>
    <property type="match status" value="2"/>
</dbReference>
<evidence type="ECO:0000256" key="1">
    <source>
        <dbReference type="ARBA" id="ARBA00022801"/>
    </source>
</evidence>